<proteinExistence type="inferred from homology"/>
<dbReference type="GO" id="GO:0020037">
    <property type="term" value="F:heme binding"/>
    <property type="evidence" value="ECO:0007669"/>
    <property type="project" value="InterPro"/>
</dbReference>
<evidence type="ECO:0000256" key="5">
    <source>
        <dbReference type="ARBA" id="ARBA00022723"/>
    </source>
</evidence>
<evidence type="ECO:0000313" key="14">
    <source>
        <dbReference type="Proteomes" id="UP000195402"/>
    </source>
</evidence>
<dbReference type="EMBL" id="MVGT01001547">
    <property type="protein sequence ID" value="OVA11774.1"/>
    <property type="molecule type" value="Genomic_DNA"/>
</dbReference>
<evidence type="ECO:0000256" key="10">
    <source>
        <dbReference type="ARBA" id="ARBA00023136"/>
    </source>
</evidence>
<keyword evidence="10" id="KW-0472">Membrane</keyword>
<feature type="binding site" description="axial binding residue" evidence="11">
    <location>
        <position position="295"/>
    </location>
    <ligand>
        <name>heme</name>
        <dbReference type="ChEBI" id="CHEBI:30413"/>
    </ligand>
    <ligandPart>
        <name>Fe</name>
        <dbReference type="ChEBI" id="CHEBI:18248"/>
    </ligandPart>
</feature>
<dbReference type="InterPro" id="IPR036396">
    <property type="entry name" value="Cyt_P450_sf"/>
</dbReference>
<evidence type="ECO:0000313" key="13">
    <source>
        <dbReference type="EMBL" id="OVA11774.1"/>
    </source>
</evidence>
<evidence type="ECO:0000256" key="7">
    <source>
        <dbReference type="ARBA" id="ARBA00023002"/>
    </source>
</evidence>
<dbReference type="SUPFAM" id="SSF48264">
    <property type="entry name" value="Cytochrome P450"/>
    <property type="match status" value="1"/>
</dbReference>
<dbReference type="InterPro" id="IPR002401">
    <property type="entry name" value="Cyt_P450_E_grp-I"/>
</dbReference>
<evidence type="ECO:0000256" key="6">
    <source>
        <dbReference type="ARBA" id="ARBA00022989"/>
    </source>
</evidence>
<dbReference type="InterPro" id="IPR001128">
    <property type="entry name" value="Cyt_P450"/>
</dbReference>
<comment type="similarity">
    <text evidence="2 12">Belongs to the cytochrome P450 family.</text>
</comment>
<dbReference type="PROSITE" id="PS00086">
    <property type="entry name" value="CYTOCHROME_P450"/>
    <property type="match status" value="1"/>
</dbReference>
<comment type="cofactor">
    <cofactor evidence="11">
        <name>heme</name>
        <dbReference type="ChEBI" id="CHEBI:30413"/>
    </cofactor>
</comment>
<keyword evidence="14" id="KW-1185">Reference proteome</keyword>
<comment type="subcellular location">
    <subcellularLocation>
        <location evidence="1">Membrane</location>
    </subcellularLocation>
</comment>
<keyword evidence="5 11" id="KW-0479">Metal-binding</keyword>
<keyword evidence="3 11" id="KW-0349">Heme</keyword>
<dbReference type="OMA" id="ESSWMES"/>
<keyword evidence="9 12" id="KW-0503">Monooxygenase</keyword>
<dbReference type="GO" id="GO:0016705">
    <property type="term" value="F:oxidoreductase activity, acting on paired donors, with incorporation or reduction of molecular oxygen"/>
    <property type="evidence" value="ECO:0007669"/>
    <property type="project" value="InterPro"/>
</dbReference>
<evidence type="ECO:0000256" key="3">
    <source>
        <dbReference type="ARBA" id="ARBA00022617"/>
    </source>
</evidence>
<dbReference type="Pfam" id="PF00067">
    <property type="entry name" value="p450"/>
    <property type="match status" value="1"/>
</dbReference>
<dbReference type="Gene3D" id="1.10.630.10">
    <property type="entry name" value="Cytochrome P450"/>
    <property type="match status" value="1"/>
</dbReference>
<dbReference type="PRINTS" id="PR00385">
    <property type="entry name" value="P450"/>
</dbReference>
<name>A0A200QMV0_MACCD</name>
<evidence type="ECO:0000256" key="4">
    <source>
        <dbReference type="ARBA" id="ARBA00022692"/>
    </source>
</evidence>
<dbReference type="PANTHER" id="PTHR24282:SF20">
    <property type="entry name" value="CYTOCHROME P450 CYP749A22-LIKE"/>
    <property type="match status" value="1"/>
</dbReference>
<dbReference type="GO" id="GO:0005506">
    <property type="term" value="F:iron ion binding"/>
    <property type="evidence" value="ECO:0007669"/>
    <property type="project" value="InterPro"/>
</dbReference>
<dbReference type="InterPro" id="IPR017972">
    <property type="entry name" value="Cyt_P450_CS"/>
</dbReference>
<gene>
    <name evidence="13" type="ORF">BVC80_41g69</name>
</gene>
<reference evidence="13 14" key="1">
    <citation type="journal article" date="2017" name="Mol. Plant">
        <title>The Genome of Medicinal Plant Macleaya cordata Provides New Insights into Benzylisoquinoline Alkaloids Metabolism.</title>
        <authorList>
            <person name="Liu X."/>
            <person name="Liu Y."/>
            <person name="Huang P."/>
            <person name="Ma Y."/>
            <person name="Qing Z."/>
            <person name="Tang Q."/>
            <person name="Cao H."/>
            <person name="Cheng P."/>
            <person name="Zheng Y."/>
            <person name="Yuan Z."/>
            <person name="Zhou Y."/>
            <person name="Liu J."/>
            <person name="Tang Z."/>
            <person name="Zhuo Y."/>
            <person name="Zhang Y."/>
            <person name="Yu L."/>
            <person name="Huang J."/>
            <person name="Yang P."/>
            <person name="Peng Q."/>
            <person name="Zhang J."/>
            <person name="Jiang W."/>
            <person name="Zhang Z."/>
            <person name="Lin K."/>
            <person name="Ro D.K."/>
            <person name="Chen X."/>
            <person name="Xiong X."/>
            <person name="Shang Y."/>
            <person name="Huang S."/>
            <person name="Zeng J."/>
        </authorList>
    </citation>
    <scope>NUCLEOTIDE SEQUENCE [LARGE SCALE GENOMIC DNA]</scope>
    <source>
        <strain evidence="14">cv. BLH2017</strain>
        <tissue evidence="13">Root</tissue>
    </source>
</reference>
<dbReference type="Proteomes" id="UP000195402">
    <property type="component" value="Unassembled WGS sequence"/>
</dbReference>
<dbReference type="GO" id="GO:0033075">
    <property type="term" value="P:isoquinoline alkaloid biosynthetic process"/>
    <property type="evidence" value="ECO:0007669"/>
    <property type="project" value="UniProtKB-ARBA"/>
</dbReference>
<accession>A0A200QMV0</accession>
<organism evidence="13 14">
    <name type="scientific">Macleaya cordata</name>
    <name type="common">Five-seeded plume-poppy</name>
    <name type="synonym">Bocconia cordata</name>
    <dbReference type="NCBI Taxonomy" id="56857"/>
    <lineage>
        <taxon>Eukaryota</taxon>
        <taxon>Viridiplantae</taxon>
        <taxon>Streptophyta</taxon>
        <taxon>Embryophyta</taxon>
        <taxon>Tracheophyta</taxon>
        <taxon>Spermatophyta</taxon>
        <taxon>Magnoliopsida</taxon>
        <taxon>Ranunculales</taxon>
        <taxon>Papaveraceae</taxon>
        <taxon>Papaveroideae</taxon>
        <taxon>Macleaya</taxon>
    </lineage>
</organism>
<dbReference type="PANTHER" id="PTHR24282">
    <property type="entry name" value="CYTOCHROME P450 FAMILY MEMBER"/>
    <property type="match status" value="1"/>
</dbReference>
<protein>
    <submittedName>
        <fullName evidence="13">Cytochrome P450</fullName>
    </submittedName>
</protein>
<dbReference type="InParanoid" id="A0A200QMV0"/>
<dbReference type="AlphaFoldDB" id="A0A200QMV0"/>
<evidence type="ECO:0000256" key="11">
    <source>
        <dbReference type="PIRSR" id="PIRSR602401-1"/>
    </source>
</evidence>
<dbReference type="STRING" id="56857.A0A200QMV0"/>
<evidence type="ECO:0000256" key="9">
    <source>
        <dbReference type="ARBA" id="ARBA00023033"/>
    </source>
</evidence>
<dbReference type="GO" id="GO:0004497">
    <property type="term" value="F:monooxygenase activity"/>
    <property type="evidence" value="ECO:0007669"/>
    <property type="project" value="UniProtKB-KW"/>
</dbReference>
<dbReference type="OrthoDB" id="1470350at2759"/>
<comment type="caution">
    <text evidence="13">The sequence shown here is derived from an EMBL/GenBank/DDBJ whole genome shotgun (WGS) entry which is preliminary data.</text>
</comment>
<keyword evidence="4" id="KW-0812">Transmembrane</keyword>
<sequence>MVPAMIEAADSMLDKWKKEEGKEIEVFEEFRLLTSEIISRAAFGSSYVEGKTIFDMLMKFGGIVHMSALKTRIPIIGKFMPNREDIESVKCENEIRRKILEIIEEREEKVKKGVKDGYGNDYLALLLKANQDPNVSKQISIQDMIDDCKTFYFAGQDTTTTLLSWTCLLLATHQDWQEKARKEVFEVIGNNNPTPDDGTNPKLKTLTMIINETLRLYPPVLLVTRKAAREVRLGELTIPANVELRISPTAIHHDPDLWGEDVHIFKPERFSEGVVKATNNNPSAYIPFGFGPRICVGFNFAYTEVKLVVAMILQRYHFTISSAYVHSPAIHLSTRPQHGLQIIFNKL</sequence>
<evidence type="ECO:0000256" key="2">
    <source>
        <dbReference type="ARBA" id="ARBA00010617"/>
    </source>
</evidence>
<dbReference type="InterPro" id="IPR050665">
    <property type="entry name" value="Cytochrome_P450_Monooxygen"/>
</dbReference>
<evidence type="ECO:0000256" key="1">
    <source>
        <dbReference type="ARBA" id="ARBA00004370"/>
    </source>
</evidence>
<evidence type="ECO:0000256" key="8">
    <source>
        <dbReference type="ARBA" id="ARBA00023004"/>
    </source>
</evidence>
<keyword evidence="6" id="KW-1133">Transmembrane helix</keyword>
<dbReference type="PRINTS" id="PR00463">
    <property type="entry name" value="EP450I"/>
</dbReference>
<keyword evidence="7 12" id="KW-0560">Oxidoreductase</keyword>
<evidence type="ECO:0000256" key="12">
    <source>
        <dbReference type="RuleBase" id="RU000461"/>
    </source>
</evidence>
<keyword evidence="8 11" id="KW-0408">Iron</keyword>
<dbReference type="GO" id="GO:0016020">
    <property type="term" value="C:membrane"/>
    <property type="evidence" value="ECO:0007669"/>
    <property type="project" value="UniProtKB-SubCell"/>
</dbReference>